<evidence type="ECO:0000259" key="3">
    <source>
        <dbReference type="Pfam" id="PF00984"/>
    </source>
</evidence>
<dbReference type="Pfam" id="PF00984">
    <property type="entry name" value="UDPG_MGDP_dh"/>
    <property type="match status" value="1"/>
</dbReference>
<organism evidence="5 6">
    <name type="scientific">Fusarium oxysporum</name>
    <name type="common">Fusarium vascular wilt</name>
    <dbReference type="NCBI Taxonomy" id="5507"/>
    <lineage>
        <taxon>Eukaryota</taxon>
        <taxon>Fungi</taxon>
        <taxon>Dikarya</taxon>
        <taxon>Ascomycota</taxon>
        <taxon>Pezizomycotina</taxon>
        <taxon>Sordariomycetes</taxon>
        <taxon>Hypocreomycetidae</taxon>
        <taxon>Hypocreales</taxon>
        <taxon>Nectriaceae</taxon>
        <taxon>Fusarium</taxon>
        <taxon>Fusarium oxysporum species complex</taxon>
    </lineage>
</organism>
<dbReference type="SUPFAM" id="SSF51735">
    <property type="entry name" value="NAD(P)-binding Rossmann-fold domains"/>
    <property type="match status" value="1"/>
</dbReference>
<dbReference type="VEuPathDB" id="FungiDB:FOZG_15976"/>
<gene>
    <name evidence="5" type="ORF">BFJ69_g5491</name>
</gene>
<protein>
    <recommendedName>
        <fullName evidence="7">UDP-N-acetyl-D-glucosamine 6-dehydrogenase</fullName>
    </recommendedName>
</protein>
<dbReference type="PIRSF" id="PIRSF500136">
    <property type="entry name" value="UDP_ManNAc_DH"/>
    <property type="match status" value="1"/>
</dbReference>
<evidence type="ECO:0000313" key="5">
    <source>
        <dbReference type="EMBL" id="RKK78441.1"/>
    </source>
</evidence>
<dbReference type="InterPro" id="IPR036220">
    <property type="entry name" value="UDP-Glc/GDP-Man_DH_C_sf"/>
</dbReference>
<evidence type="ECO:0008006" key="7">
    <source>
        <dbReference type="Google" id="ProtNLM"/>
    </source>
</evidence>
<sequence>MEDFTGMLTPSDSPSAFPFYPVTPPLSSVPSETDLTLKVSADVTPDDIPVVAVVGVGYVGTHLVSSFSSRYQVIGFDVSERRIQDLRQEFKGNENVTFSRTRNDLVAATHFLISVPTLLRPNKSIDSSYLCDALKMVGQVARRGSTIVIESSVAVGMTRELVGPIAKRLALFAGMSPERVDPGRTEPPVKSIPKIISGLDDILPGSLDAINRIYSTIFDNVVTVSKPEVAEMMKLYENCQRMVCIAYANEMADACIPHGIDPYEVCSAASTKPFGYMPYAPGVGVGGHCIPVNPYYLLSNSSFPLLEACSSAMSNRPAKLAQRLIGSLSITERRSRVLVVGLGFKPGQSQLDNSPGVDLVRSLAVSGAQIDLTWSDALVKQEAVPQVPRLAERDWNKSFLETFDVIVVAMKQHNMDLSLLAKLEGVRVESWCK</sequence>
<dbReference type="PANTHER" id="PTHR43491">
    <property type="entry name" value="UDP-N-ACETYL-D-MANNOSAMINE DEHYDROGENASE"/>
    <property type="match status" value="1"/>
</dbReference>
<dbReference type="VEuPathDB" id="FungiDB:HZS61_004791"/>
<evidence type="ECO:0000256" key="2">
    <source>
        <dbReference type="PIRNR" id="PIRNR000124"/>
    </source>
</evidence>
<dbReference type="Proteomes" id="UP000285084">
    <property type="component" value="Unassembled WGS sequence"/>
</dbReference>
<evidence type="ECO:0000259" key="4">
    <source>
        <dbReference type="Pfam" id="PF03721"/>
    </source>
</evidence>
<feature type="domain" description="UDP-glucose/GDP-mannose dehydrogenase dimerisation" evidence="3">
    <location>
        <begin position="229"/>
        <end position="301"/>
    </location>
</feature>
<proteinExistence type="inferred from homology"/>
<dbReference type="NCBIfam" id="TIGR03026">
    <property type="entry name" value="NDP-sugDHase"/>
    <property type="match status" value="1"/>
</dbReference>
<dbReference type="SUPFAM" id="SSF48179">
    <property type="entry name" value="6-phosphogluconate dehydrogenase C-terminal domain-like"/>
    <property type="match status" value="1"/>
</dbReference>
<dbReference type="GO" id="GO:0051287">
    <property type="term" value="F:NAD binding"/>
    <property type="evidence" value="ECO:0007669"/>
    <property type="project" value="InterPro"/>
</dbReference>
<dbReference type="GO" id="GO:0016628">
    <property type="term" value="F:oxidoreductase activity, acting on the CH-CH group of donors, NAD or NADP as acceptor"/>
    <property type="evidence" value="ECO:0007669"/>
    <property type="project" value="InterPro"/>
</dbReference>
<name>A0A420NDX4_FUSOX</name>
<dbReference type="SUPFAM" id="SSF52413">
    <property type="entry name" value="UDP-glucose/GDP-mannose dehydrogenase C-terminal domain"/>
    <property type="match status" value="1"/>
</dbReference>
<dbReference type="InterPro" id="IPR008927">
    <property type="entry name" value="6-PGluconate_DH-like_C_sf"/>
</dbReference>
<dbReference type="Gene3D" id="3.40.50.720">
    <property type="entry name" value="NAD(P)-binding Rossmann-like Domain"/>
    <property type="match status" value="2"/>
</dbReference>
<dbReference type="InterPro" id="IPR028359">
    <property type="entry name" value="UDP_ManNAc/GlcNAc_DH"/>
</dbReference>
<feature type="domain" description="UDP-glucose/GDP-mannose dehydrogenase N-terminal" evidence="4">
    <location>
        <begin position="51"/>
        <end position="201"/>
    </location>
</feature>
<dbReference type="InterPro" id="IPR036291">
    <property type="entry name" value="NAD(P)-bd_dom_sf"/>
</dbReference>
<dbReference type="InterPro" id="IPR014026">
    <property type="entry name" value="UDP-Glc/GDP-Man_DH_dimer"/>
</dbReference>
<reference evidence="5 6" key="1">
    <citation type="journal article" date="2018" name="Sci. Rep.">
        <title>Characterisation of pathogen-specific regions and novel effector candidates in Fusarium oxysporum f. sp. cepae.</title>
        <authorList>
            <person name="Armitage A.D."/>
            <person name="Taylor A."/>
            <person name="Sobczyk M.K."/>
            <person name="Baxter L."/>
            <person name="Greenfield B.P."/>
            <person name="Bates H.J."/>
            <person name="Wilson F."/>
            <person name="Jackson A.C."/>
            <person name="Ott S."/>
            <person name="Harrison R.J."/>
            <person name="Clarkson J.P."/>
        </authorList>
    </citation>
    <scope>NUCLEOTIDE SEQUENCE [LARGE SCALE GENOMIC DNA]</scope>
    <source>
        <strain evidence="5 6">Fo_A13</strain>
    </source>
</reference>
<dbReference type="InterPro" id="IPR001732">
    <property type="entry name" value="UDP-Glc/GDP-Man_DH_N"/>
</dbReference>
<accession>A0A420NDX4</accession>
<dbReference type="VEuPathDB" id="FungiDB:FOXG_14634"/>
<evidence type="ECO:0000313" key="6">
    <source>
        <dbReference type="Proteomes" id="UP000285084"/>
    </source>
</evidence>
<dbReference type="VEuPathDB" id="FungiDB:FOMG_09069"/>
<comment type="similarity">
    <text evidence="1 2">Belongs to the UDP-glucose/GDP-mannose dehydrogenase family.</text>
</comment>
<dbReference type="PIRSF" id="PIRSF000124">
    <property type="entry name" value="UDPglc_GDPman_dh"/>
    <property type="match status" value="1"/>
</dbReference>
<dbReference type="AlphaFoldDB" id="A0A420NDX4"/>
<dbReference type="VEuPathDB" id="FungiDB:FOC1_g10004135"/>
<dbReference type="EMBL" id="MRCX01000038">
    <property type="protein sequence ID" value="RKK78441.1"/>
    <property type="molecule type" value="Genomic_DNA"/>
</dbReference>
<dbReference type="PANTHER" id="PTHR43491:SF2">
    <property type="entry name" value="UDP-N-ACETYL-D-MANNOSAMINE DEHYDROGENASE"/>
    <property type="match status" value="1"/>
</dbReference>
<dbReference type="Pfam" id="PF03721">
    <property type="entry name" value="UDPG_MGDP_dh_N"/>
    <property type="match status" value="1"/>
</dbReference>
<comment type="caution">
    <text evidence="5">The sequence shown here is derived from an EMBL/GenBank/DDBJ whole genome shotgun (WGS) entry which is preliminary data.</text>
</comment>
<dbReference type="GO" id="GO:0000271">
    <property type="term" value="P:polysaccharide biosynthetic process"/>
    <property type="evidence" value="ECO:0007669"/>
    <property type="project" value="InterPro"/>
</dbReference>
<dbReference type="VEuPathDB" id="FungiDB:FOIG_09736"/>
<evidence type="ECO:0000256" key="1">
    <source>
        <dbReference type="ARBA" id="ARBA00006601"/>
    </source>
</evidence>
<dbReference type="VEuPathDB" id="FungiDB:FOC4_g10003903"/>
<dbReference type="InterPro" id="IPR017476">
    <property type="entry name" value="UDP-Glc/GDP-Man"/>
</dbReference>
<dbReference type="GO" id="GO:0016616">
    <property type="term" value="F:oxidoreductase activity, acting on the CH-OH group of donors, NAD or NADP as acceptor"/>
    <property type="evidence" value="ECO:0007669"/>
    <property type="project" value="InterPro"/>
</dbReference>